<dbReference type="InterPro" id="IPR032675">
    <property type="entry name" value="LRR_dom_sf"/>
</dbReference>
<dbReference type="Gene3D" id="3.80.10.10">
    <property type="entry name" value="Ribonuclease Inhibitor"/>
    <property type="match status" value="2"/>
</dbReference>
<dbReference type="PANTHER" id="PTHR34630">
    <property type="entry name" value="OS11G0677101 PROTEIN"/>
    <property type="match status" value="1"/>
</dbReference>
<evidence type="ECO:0000313" key="2">
    <source>
        <dbReference type="Proteomes" id="UP000825935"/>
    </source>
</evidence>
<dbReference type="Proteomes" id="UP000825935">
    <property type="component" value="Chromosome 1"/>
</dbReference>
<accession>A0A8T2VH77</accession>
<dbReference type="EMBL" id="CM035406">
    <property type="protein sequence ID" value="KAH7445434.1"/>
    <property type="molecule type" value="Genomic_DNA"/>
</dbReference>
<dbReference type="SUPFAM" id="SSF52058">
    <property type="entry name" value="L domain-like"/>
    <property type="match status" value="1"/>
</dbReference>
<gene>
    <name evidence="1" type="ORF">KP509_01G008700</name>
</gene>
<comment type="caution">
    <text evidence="1">The sequence shown here is derived from an EMBL/GenBank/DDBJ whole genome shotgun (WGS) entry which is preliminary data.</text>
</comment>
<organism evidence="1 2">
    <name type="scientific">Ceratopteris richardii</name>
    <name type="common">Triangle waterfern</name>
    <dbReference type="NCBI Taxonomy" id="49495"/>
    <lineage>
        <taxon>Eukaryota</taxon>
        <taxon>Viridiplantae</taxon>
        <taxon>Streptophyta</taxon>
        <taxon>Embryophyta</taxon>
        <taxon>Tracheophyta</taxon>
        <taxon>Polypodiopsida</taxon>
        <taxon>Polypodiidae</taxon>
        <taxon>Polypodiales</taxon>
        <taxon>Pteridineae</taxon>
        <taxon>Pteridaceae</taxon>
        <taxon>Parkerioideae</taxon>
        <taxon>Ceratopteris</taxon>
    </lineage>
</organism>
<name>A0A8T2VH77_CERRI</name>
<dbReference type="AlphaFoldDB" id="A0A8T2VH77"/>
<sequence>MNLKTLSYLSTSFSSLQVLKLSGWTSLESLSSLPSTLITLGLAGCRSLQTVDASLPALQILGLQGCTNLKKLPTALGASMLDLYLDECDGLEELLPSNQASFFGELSCLEVLDLSHCTSLKTLSSLPTTLRQLHLCDCRNLDIVNASLPNLEVLHWHQNAQACEN</sequence>
<evidence type="ECO:0000313" key="1">
    <source>
        <dbReference type="EMBL" id="KAH7445434.1"/>
    </source>
</evidence>
<dbReference type="PANTHER" id="PTHR34630:SF17">
    <property type="entry name" value="OS06G0304700 PROTEIN"/>
    <property type="match status" value="1"/>
</dbReference>
<protein>
    <submittedName>
        <fullName evidence="1">Uncharacterized protein</fullName>
    </submittedName>
</protein>
<keyword evidence="2" id="KW-1185">Reference proteome</keyword>
<proteinExistence type="predicted"/>
<reference evidence="1" key="1">
    <citation type="submission" date="2021-08" db="EMBL/GenBank/DDBJ databases">
        <title>WGS assembly of Ceratopteris richardii.</title>
        <authorList>
            <person name="Marchant D.B."/>
            <person name="Chen G."/>
            <person name="Jenkins J."/>
            <person name="Shu S."/>
            <person name="Leebens-Mack J."/>
            <person name="Grimwood J."/>
            <person name="Schmutz J."/>
            <person name="Soltis P."/>
            <person name="Soltis D."/>
            <person name="Chen Z.-H."/>
        </authorList>
    </citation>
    <scope>NUCLEOTIDE SEQUENCE</scope>
    <source>
        <strain evidence="1">Whitten #5841</strain>
        <tissue evidence="1">Leaf</tissue>
    </source>
</reference>